<proteinExistence type="predicted"/>
<accession>A0A8H6FAV9</accession>
<protein>
    <submittedName>
        <fullName evidence="2">Uncharacterized protein</fullName>
    </submittedName>
</protein>
<comment type="caution">
    <text evidence="2">The sequence shown here is derived from an EMBL/GenBank/DDBJ whole genome shotgun (WGS) entry which is preliminary data.</text>
</comment>
<dbReference type="InterPro" id="IPR014848">
    <property type="entry name" value="Rgp1"/>
</dbReference>
<feature type="compositionally biased region" description="Polar residues" evidence="1">
    <location>
        <begin position="72"/>
        <end position="100"/>
    </location>
</feature>
<feature type="compositionally biased region" description="Basic and acidic residues" evidence="1">
    <location>
        <begin position="51"/>
        <end position="60"/>
    </location>
</feature>
<reference evidence="2 3" key="1">
    <citation type="journal article" date="2020" name="Genomics">
        <title>Complete, high-quality genomes from long-read metagenomic sequencing of two wolf lichen thalli reveals enigmatic genome architecture.</title>
        <authorList>
            <person name="McKenzie S.K."/>
            <person name="Walston R.F."/>
            <person name="Allen J.L."/>
        </authorList>
    </citation>
    <scope>NUCLEOTIDE SEQUENCE [LARGE SCALE GENOMIC DNA]</scope>
    <source>
        <strain evidence="2">WasteWater1</strain>
    </source>
</reference>
<dbReference type="PANTHER" id="PTHR12507">
    <property type="entry name" value="REDUCED GROWTH PHENOTYPE 1 RGP1, YEAST -RELATED"/>
    <property type="match status" value="1"/>
</dbReference>
<gene>
    <name evidence="2" type="ORF">HO133_002201</name>
</gene>
<dbReference type="Pfam" id="PF08737">
    <property type="entry name" value="Rgp1"/>
    <property type="match status" value="1"/>
</dbReference>
<keyword evidence="3" id="KW-1185">Reference proteome</keyword>
<feature type="compositionally biased region" description="Polar residues" evidence="1">
    <location>
        <begin position="112"/>
        <end position="121"/>
    </location>
</feature>
<feature type="compositionally biased region" description="Polar residues" evidence="1">
    <location>
        <begin position="38"/>
        <end position="49"/>
    </location>
</feature>
<dbReference type="EMBL" id="JACCJB010000014">
    <property type="protein sequence ID" value="KAF6221346.1"/>
    <property type="molecule type" value="Genomic_DNA"/>
</dbReference>
<feature type="region of interest" description="Disordered" evidence="1">
    <location>
        <begin position="593"/>
        <end position="615"/>
    </location>
</feature>
<feature type="region of interest" description="Disordered" evidence="1">
    <location>
        <begin position="36"/>
        <end position="128"/>
    </location>
</feature>
<evidence type="ECO:0000313" key="2">
    <source>
        <dbReference type="EMBL" id="KAF6221346.1"/>
    </source>
</evidence>
<name>A0A8H6FAV9_9LECA</name>
<evidence type="ECO:0000256" key="1">
    <source>
        <dbReference type="SAM" id="MobiDB-lite"/>
    </source>
</evidence>
<evidence type="ECO:0000313" key="3">
    <source>
        <dbReference type="Proteomes" id="UP000593566"/>
    </source>
</evidence>
<dbReference type="AlphaFoldDB" id="A0A8H6FAV9"/>
<sequence length="820" mass="88925">MSDIRVSVQWKNPTVFAGEDIECTITFKNIALVGSVRRSPSPNCHTASHGSHRDRWKETLPVRSADAPTSAMHRTSPSLTGFSQSHARTHKQALSLSSADGSPKSPIVDITDGTSRSSNPEGNKHRRSVSIVSFRGEAYQETSPHSQLLSSGRLGHGHTRAASLHVMPRRNGLLSNGPSSAPGNERAFTMPSPLFRASTSYAEQRLSLQTIPHPKYQMVSDVGLASPVTGTRDRSSYPNYRFPHVPAPINEVSGQVPWLPNERSHDPIRRARSPRSQDVGNGFDQFKPATRILSPSSVNGTPRSSGEFYSMSNNSTETLASEYINQGNSRLVHRPAHSRQASCLAPAKASKPQVLMMGYGQITGFFTLDGSLVNQGPFEEVKRKGIVGGQGGGGVVRHKSTKRESGLLGSIGWGNIGGSLGGFLGGTELSSLKQTNDSGGARSIPILSTPQSILFVDLRLGPGESKSYNYRHPLPKGIPPSYKGRAMKISYNLVVGTQRASNITQQHQVQRADIPFRILPSVNSHGEILGHDLMSPHTILQNTAVTSSLDNSHKAGVVPGDPSPLKVSKSSPTEFLSYVEKILDTPRVESGLGLLSPTEIDSRSHTPMSEEPSTMRESIDLAILRSNIATSMNRSANRFEITRSGERVAVILLARPAYRLGEAVPLAVDFQDSDIFCYSLHATLETAETIDPAIALRSKASIQRVTRRIHASQFESTISARKVLFSPIIPIASTPEFITSGINLEWKLRFEFVTSRLGDAEELEEGIEGLMEEVARDERGSVQAAVQGLPCETFEVAVPLRVYGATAKFDEKTEAGEISI</sequence>
<dbReference type="RefSeq" id="XP_037150781.1">
    <property type="nucleotide sequence ID" value="XM_037293128.1"/>
</dbReference>
<organism evidence="2 3">
    <name type="scientific">Letharia lupina</name>
    <dbReference type="NCBI Taxonomy" id="560253"/>
    <lineage>
        <taxon>Eukaryota</taxon>
        <taxon>Fungi</taxon>
        <taxon>Dikarya</taxon>
        <taxon>Ascomycota</taxon>
        <taxon>Pezizomycotina</taxon>
        <taxon>Lecanoromycetes</taxon>
        <taxon>OSLEUM clade</taxon>
        <taxon>Lecanoromycetidae</taxon>
        <taxon>Lecanorales</taxon>
        <taxon>Lecanorineae</taxon>
        <taxon>Parmeliaceae</taxon>
        <taxon>Letharia</taxon>
    </lineage>
</organism>
<dbReference type="GeneID" id="59330615"/>
<feature type="region of interest" description="Disordered" evidence="1">
    <location>
        <begin position="256"/>
        <end position="287"/>
    </location>
</feature>
<dbReference type="Proteomes" id="UP000593566">
    <property type="component" value="Unassembled WGS sequence"/>
</dbReference>